<dbReference type="RefSeq" id="WP_075705187.1">
    <property type="nucleotide sequence ID" value="NZ_CAMREZ010000006.1"/>
</dbReference>
<evidence type="ECO:0000313" key="11">
    <source>
        <dbReference type="Proteomes" id="UP000245778"/>
    </source>
</evidence>
<dbReference type="SMART" id="SM01120">
    <property type="entry name" value="Dak2"/>
    <property type="match status" value="1"/>
</dbReference>
<comment type="caution">
    <text evidence="10">The sequence shown here is derived from an EMBL/GenBank/DDBJ whole genome shotgun (WGS) entry which is preliminary data.</text>
</comment>
<comment type="pathway">
    <text evidence="2">Polyol metabolism; glycerol degradation.</text>
</comment>
<protein>
    <recommendedName>
        <fullName evidence="3">phosphoenolpyruvate--glycerone phosphotransferase</fullName>
        <ecNumber evidence="3">2.7.1.121</ecNumber>
    </recommendedName>
</protein>
<evidence type="ECO:0000256" key="2">
    <source>
        <dbReference type="ARBA" id="ARBA00004745"/>
    </source>
</evidence>
<dbReference type="AlphaFoldDB" id="A0A2U1CFU8"/>
<accession>A0A2U1CFU8</accession>
<dbReference type="PANTHER" id="PTHR28629">
    <property type="entry name" value="TRIOKINASE/FMN CYCLASE"/>
    <property type="match status" value="1"/>
</dbReference>
<gene>
    <name evidence="10" type="ORF">C7373_101284</name>
</gene>
<dbReference type="InterPro" id="IPR012737">
    <property type="entry name" value="DhaK_L_YcgS"/>
</dbReference>
<keyword evidence="5 10" id="KW-0418">Kinase</keyword>
<dbReference type="GO" id="GO:0004371">
    <property type="term" value="F:glycerone kinase activity"/>
    <property type="evidence" value="ECO:0007669"/>
    <property type="project" value="InterPro"/>
</dbReference>
<dbReference type="GO" id="GO:0047324">
    <property type="term" value="F:phosphoenolpyruvate-glycerone phosphotransferase activity"/>
    <property type="evidence" value="ECO:0007669"/>
    <property type="project" value="UniProtKB-EC"/>
</dbReference>
<evidence type="ECO:0000259" key="9">
    <source>
        <dbReference type="PROSITE" id="PS51480"/>
    </source>
</evidence>
<comment type="catalytic activity">
    <reaction evidence="1">
        <text>dihydroxyacetone + phosphoenolpyruvate = dihydroxyacetone phosphate + pyruvate</text>
        <dbReference type="Rhea" id="RHEA:18381"/>
        <dbReference type="ChEBI" id="CHEBI:15361"/>
        <dbReference type="ChEBI" id="CHEBI:16016"/>
        <dbReference type="ChEBI" id="CHEBI:57642"/>
        <dbReference type="ChEBI" id="CHEBI:58702"/>
        <dbReference type="EC" id="2.7.1.121"/>
    </reaction>
</comment>
<reference evidence="10 11" key="1">
    <citation type="submission" date="2018-04" db="EMBL/GenBank/DDBJ databases">
        <title>Genomic Encyclopedia of Type Strains, Phase IV (KMG-IV): sequencing the most valuable type-strain genomes for metagenomic binning, comparative biology and taxonomic classification.</title>
        <authorList>
            <person name="Goeker M."/>
        </authorList>
    </citation>
    <scope>NUCLEOTIDE SEQUENCE [LARGE SCALE GENOMIC DNA]</scope>
    <source>
        <strain evidence="10 11">DSM 26588</strain>
    </source>
</reference>
<dbReference type="EMBL" id="QEKK01000001">
    <property type="protein sequence ID" value="PVY59770.1"/>
    <property type="molecule type" value="Genomic_DNA"/>
</dbReference>
<evidence type="ECO:0000256" key="3">
    <source>
        <dbReference type="ARBA" id="ARBA00012095"/>
    </source>
</evidence>
<dbReference type="EC" id="2.7.1.121" evidence="3"/>
<proteinExistence type="predicted"/>
<dbReference type="GO" id="GO:0019563">
    <property type="term" value="P:glycerol catabolic process"/>
    <property type="evidence" value="ECO:0007669"/>
    <property type="project" value="TreeGrafter"/>
</dbReference>
<dbReference type="InterPro" id="IPR004007">
    <property type="entry name" value="DhaL_dom"/>
</dbReference>
<organism evidence="10 11">
    <name type="scientific">Intestinimonas butyriciproducens</name>
    <dbReference type="NCBI Taxonomy" id="1297617"/>
    <lineage>
        <taxon>Bacteria</taxon>
        <taxon>Bacillati</taxon>
        <taxon>Bacillota</taxon>
        <taxon>Clostridia</taxon>
        <taxon>Eubacteriales</taxon>
        <taxon>Intestinimonas</taxon>
    </lineage>
</organism>
<dbReference type="InterPro" id="IPR036117">
    <property type="entry name" value="DhaL_dom_sf"/>
</dbReference>
<evidence type="ECO:0000256" key="4">
    <source>
        <dbReference type="ARBA" id="ARBA00022679"/>
    </source>
</evidence>
<dbReference type="GO" id="GO:0005829">
    <property type="term" value="C:cytosol"/>
    <property type="evidence" value="ECO:0007669"/>
    <property type="project" value="TreeGrafter"/>
</dbReference>
<dbReference type="GeneID" id="93227982"/>
<evidence type="ECO:0000256" key="8">
    <source>
        <dbReference type="ARBA" id="ARBA00055771"/>
    </source>
</evidence>
<evidence type="ECO:0000256" key="6">
    <source>
        <dbReference type="ARBA" id="ARBA00022798"/>
    </source>
</evidence>
<dbReference type="Gene3D" id="1.25.40.340">
    <property type="match status" value="1"/>
</dbReference>
<dbReference type="InterPro" id="IPR050861">
    <property type="entry name" value="Dihydroxyacetone_Kinase"/>
</dbReference>
<evidence type="ECO:0000256" key="1">
    <source>
        <dbReference type="ARBA" id="ARBA00001113"/>
    </source>
</evidence>
<keyword evidence="6" id="KW-0319">Glycerol metabolism</keyword>
<comment type="subunit">
    <text evidence="7">Homodimer. The dihydroxyacetone kinase complex is composed of a homodimer of DhaM, a homodimer of DhaK and the subunit DhaL.</text>
</comment>
<feature type="domain" description="DhaL" evidence="9">
    <location>
        <begin position="7"/>
        <end position="207"/>
    </location>
</feature>
<name>A0A2U1CFU8_9FIRM</name>
<dbReference type="SUPFAM" id="SSF101473">
    <property type="entry name" value="DhaL-like"/>
    <property type="match status" value="1"/>
</dbReference>
<dbReference type="FunFam" id="1.25.40.340:FF:000002">
    <property type="entry name" value="Dihydroxyacetone kinase, L subunit"/>
    <property type="match status" value="1"/>
</dbReference>
<dbReference type="NCBIfam" id="TIGR02365">
    <property type="entry name" value="dha_L_ycgS"/>
    <property type="match status" value="1"/>
</dbReference>
<keyword evidence="4" id="KW-0808">Transferase</keyword>
<evidence type="ECO:0000256" key="5">
    <source>
        <dbReference type="ARBA" id="ARBA00022777"/>
    </source>
</evidence>
<comment type="function">
    <text evidence="8">ADP-binding subunit of the dihydroxyacetone kinase, which is responsible for the phosphoenolpyruvate (PEP)-dependent phosphorylation of dihydroxyacetone. DhaL-ADP is converted to DhaL-ATP via a phosphoryl group transfer from DhaM and transmits it to dihydroxyacetone binds to DhaK.</text>
</comment>
<dbReference type="Pfam" id="PF02734">
    <property type="entry name" value="Dak2"/>
    <property type="match status" value="1"/>
</dbReference>
<dbReference type="PROSITE" id="PS51480">
    <property type="entry name" value="DHAL"/>
    <property type="match status" value="1"/>
</dbReference>
<evidence type="ECO:0000313" key="10">
    <source>
        <dbReference type="EMBL" id="PVY59770.1"/>
    </source>
</evidence>
<evidence type="ECO:0000256" key="7">
    <source>
        <dbReference type="ARBA" id="ARBA00046577"/>
    </source>
</evidence>
<sequence>MEQLNYAQVRDMLLYVAEQIIDSKALLTEVDSQIGDGDHGIGMERGMKKAKEKLLSMESGSNVYALFQEMGKTMLMSMGGASGVIFGTMFMGGAKGKPERSSLDGAALIELLEGSLAQIKERGKAQVGDKTMVDALEPAVERMKSCAGTSDLGEMLSQAAEAAREGMEATKNYQAKYGRAKSLMERALGHPDAGATSTWIIFRSMAEYVQKL</sequence>
<dbReference type="Proteomes" id="UP000245778">
    <property type="component" value="Unassembled WGS sequence"/>
</dbReference>
<dbReference type="OrthoDB" id="9800291at2"/>
<dbReference type="PANTHER" id="PTHR28629:SF4">
    <property type="entry name" value="TRIOKINASE_FMN CYCLASE"/>
    <property type="match status" value="1"/>
</dbReference>